<feature type="compositionally biased region" description="Low complexity" evidence="1">
    <location>
        <begin position="210"/>
        <end position="222"/>
    </location>
</feature>
<protein>
    <recommendedName>
        <fullName evidence="4">SrfA</fullName>
    </recommendedName>
</protein>
<keyword evidence="2" id="KW-0812">Transmembrane</keyword>
<keyword evidence="2" id="KW-1133">Transmembrane helix</keyword>
<evidence type="ECO:0008006" key="4">
    <source>
        <dbReference type="Google" id="ProtNLM"/>
    </source>
</evidence>
<proteinExistence type="predicted"/>
<reference evidence="3" key="1">
    <citation type="submission" date="2016-05" db="EMBL/GenBank/DDBJ databases">
        <authorList>
            <person name="Cock P.J.A."/>
            <person name="Cock P.J.A."/>
        </authorList>
    </citation>
    <scope>NUCLEOTIDE SEQUENCE</scope>
    <source>
        <strain evidence="3">PWN146_assembly</strain>
    </source>
</reference>
<dbReference type="EMBL" id="LT575490">
    <property type="protein sequence ID" value="SAY45496.1"/>
    <property type="molecule type" value="Genomic_DNA"/>
</dbReference>
<keyword evidence="2" id="KW-0472">Membrane</keyword>
<organism evidence="3">
    <name type="scientific">Serratia marcescens</name>
    <dbReference type="NCBI Taxonomy" id="615"/>
    <lineage>
        <taxon>Bacteria</taxon>
        <taxon>Pseudomonadati</taxon>
        <taxon>Pseudomonadota</taxon>
        <taxon>Gammaproteobacteria</taxon>
        <taxon>Enterobacterales</taxon>
        <taxon>Yersiniaceae</taxon>
        <taxon>Serratia</taxon>
    </lineage>
</organism>
<dbReference type="NCBIfam" id="NF040486">
    <property type="entry name" value="SrfA_fam"/>
    <property type="match status" value="1"/>
</dbReference>
<accession>A0A1C3HKB1</accession>
<gene>
    <name evidence="3" type="ORF">PWN146_04225</name>
</gene>
<evidence type="ECO:0000256" key="2">
    <source>
        <dbReference type="SAM" id="Phobius"/>
    </source>
</evidence>
<name>A0A1C3HKB1_SERMA</name>
<dbReference type="AlphaFoldDB" id="A0A1C3HKB1"/>
<evidence type="ECO:0000313" key="3">
    <source>
        <dbReference type="EMBL" id="SAY45496.1"/>
    </source>
</evidence>
<evidence type="ECO:0000256" key="1">
    <source>
        <dbReference type="SAM" id="MobiDB-lite"/>
    </source>
</evidence>
<dbReference type="InterPro" id="IPR047774">
    <property type="entry name" value="SrfA-like"/>
</dbReference>
<feature type="region of interest" description="Disordered" evidence="1">
    <location>
        <begin position="201"/>
        <end position="222"/>
    </location>
</feature>
<sequence>MDFYAFLQNRTRCGAVVKPFLRSGSLDDVLALGENGQPVYACAQQLRETLRLRRQQQAADCLAIPQPNESGTRIDWYAPFSGKVTSWLAASDAQRAQAVRHLEHCLTTFRSLTEQAQATDHPSHRLFGALLAKAMHMPDPNHVYLVDDRPVLTFWGFIKPQAQSPDDPLACLRPIEAEVKVEVEKPAPIAAAPRKPAVVEPVKPAPAAEPEPASAPAAPIESPAAVRPRRRYALWLLPVLLLGSAALAAWLHRSPPPQPAMPAEVQHPAPPEKAAAPLPKLRLPLAHATLMPPPPAPVIPQPADKNALVLPPEAVKAGSTRFLNGKWRATVALKDPITGKRPGLQYRLNGGKGNAIIAYGDGVSCRVAVEAGLMQSGNLVINSRTKARCSDGSRYQIPEIVCRQGETGAAECTGRYDADTTYPMTFKRESK</sequence>
<feature type="transmembrane region" description="Helical" evidence="2">
    <location>
        <begin position="232"/>
        <end position="251"/>
    </location>
</feature>